<dbReference type="InterPro" id="IPR036412">
    <property type="entry name" value="HAD-like_sf"/>
</dbReference>
<dbReference type="Pfam" id="PF08282">
    <property type="entry name" value="Hydrolase_3"/>
    <property type="match status" value="1"/>
</dbReference>
<protein>
    <recommendedName>
        <fullName evidence="4">Cation-transporting P-type ATPase C-terminal domain-containing protein</fullName>
    </recommendedName>
</protein>
<dbReference type="PRINTS" id="PR00120">
    <property type="entry name" value="HATPASE"/>
</dbReference>
<proteinExistence type="predicted"/>
<evidence type="ECO:0000259" key="4">
    <source>
        <dbReference type="Pfam" id="PF00689"/>
    </source>
</evidence>
<comment type="subcellular location">
    <subcellularLocation>
        <location evidence="1">Endomembrane system</location>
        <topology evidence="1">Multi-pass membrane protein</topology>
    </subcellularLocation>
</comment>
<organism evidence="5 6">
    <name type="scientific">Pseudo-nitzschia multistriata</name>
    <dbReference type="NCBI Taxonomy" id="183589"/>
    <lineage>
        <taxon>Eukaryota</taxon>
        <taxon>Sar</taxon>
        <taxon>Stramenopiles</taxon>
        <taxon>Ochrophyta</taxon>
        <taxon>Bacillariophyta</taxon>
        <taxon>Bacillariophyceae</taxon>
        <taxon>Bacillariophycidae</taxon>
        <taxon>Bacillariales</taxon>
        <taxon>Bacillariaceae</taxon>
        <taxon>Pseudo-nitzschia</taxon>
    </lineage>
</organism>
<evidence type="ECO:0000256" key="2">
    <source>
        <dbReference type="ARBA" id="ARBA00022723"/>
    </source>
</evidence>
<feature type="domain" description="Cation-transporting P-type ATPase C-terminal" evidence="4">
    <location>
        <begin position="87"/>
        <end position="134"/>
    </location>
</feature>
<dbReference type="InterPro" id="IPR023214">
    <property type="entry name" value="HAD_sf"/>
</dbReference>
<evidence type="ECO:0000313" key="6">
    <source>
        <dbReference type="Proteomes" id="UP000291116"/>
    </source>
</evidence>
<dbReference type="NCBIfam" id="TIGR01494">
    <property type="entry name" value="ATPase_P-type"/>
    <property type="match status" value="1"/>
</dbReference>
<keyword evidence="3" id="KW-0460">Magnesium</keyword>
<evidence type="ECO:0000256" key="1">
    <source>
        <dbReference type="ARBA" id="ARBA00004127"/>
    </source>
</evidence>
<dbReference type="GO" id="GO:0005886">
    <property type="term" value="C:plasma membrane"/>
    <property type="evidence" value="ECO:0007669"/>
    <property type="project" value="TreeGrafter"/>
</dbReference>
<dbReference type="GO" id="GO:0046872">
    <property type="term" value="F:metal ion binding"/>
    <property type="evidence" value="ECO:0007669"/>
    <property type="project" value="UniProtKB-KW"/>
</dbReference>
<evidence type="ECO:0000256" key="3">
    <source>
        <dbReference type="ARBA" id="ARBA00022842"/>
    </source>
</evidence>
<reference evidence="5 6" key="1">
    <citation type="submission" date="2019-01" db="EMBL/GenBank/DDBJ databases">
        <authorList>
            <person name="Ferrante I. M."/>
        </authorList>
    </citation>
    <scope>NUCLEOTIDE SEQUENCE [LARGE SCALE GENOMIC DNA]</scope>
    <source>
        <strain evidence="5 6">B856</strain>
    </source>
</reference>
<dbReference type="InterPro" id="IPR006068">
    <property type="entry name" value="ATPase_P-typ_cation-transptr_C"/>
</dbReference>
<dbReference type="GO" id="GO:0012505">
    <property type="term" value="C:endomembrane system"/>
    <property type="evidence" value="ECO:0007669"/>
    <property type="project" value="UniProtKB-SubCell"/>
</dbReference>
<dbReference type="GO" id="GO:0005524">
    <property type="term" value="F:ATP binding"/>
    <property type="evidence" value="ECO:0007669"/>
    <property type="project" value="InterPro"/>
</dbReference>
<dbReference type="PANTHER" id="PTHR24093:SF369">
    <property type="entry name" value="CALCIUM-TRANSPORTING ATPASE"/>
    <property type="match status" value="1"/>
</dbReference>
<sequence>MTGDGTNDAPALKRADIGFAMGISGTQIAKDAADIILLDDNFASIVTAAKWGRNIYASLQKFLQFQLTVNISAVTTAIVGACYSQYSPLAAIQLLWVNILMDSLASLALASEPPVEELLKKPPVNRTRHMITNHISSMK</sequence>
<dbReference type="GO" id="GO:0016887">
    <property type="term" value="F:ATP hydrolysis activity"/>
    <property type="evidence" value="ECO:0007669"/>
    <property type="project" value="InterPro"/>
</dbReference>
<dbReference type="Proteomes" id="UP000291116">
    <property type="component" value="Unassembled WGS sequence"/>
</dbReference>
<dbReference type="PANTHER" id="PTHR24093">
    <property type="entry name" value="CATION TRANSPORTING ATPASE"/>
    <property type="match status" value="1"/>
</dbReference>
<dbReference type="Pfam" id="PF00689">
    <property type="entry name" value="Cation_ATPase_C"/>
    <property type="match status" value="1"/>
</dbReference>
<keyword evidence="6" id="KW-1185">Reference proteome</keyword>
<dbReference type="Gene3D" id="3.40.50.1000">
    <property type="entry name" value="HAD superfamily/HAD-like"/>
    <property type="match status" value="1"/>
</dbReference>
<name>A0A448ZB81_9STRA</name>
<keyword evidence="2" id="KW-0479">Metal-binding</keyword>
<gene>
    <name evidence="5" type="ORF">PSNMU_V1.4_AUG-EV-PASAV3_0060920</name>
</gene>
<accession>A0A448ZB81</accession>
<dbReference type="Gene3D" id="1.20.1110.10">
    <property type="entry name" value="Calcium-transporting ATPase, transmembrane domain"/>
    <property type="match status" value="1"/>
</dbReference>
<dbReference type="GO" id="GO:0005388">
    <property type="term" value="F:P-type calcium transporter activity"/>
    <property type="evidence" value="ECO:0007669"/>
    <property type="project" value="TreeGrafter"/>
</dbReference>
<dbReference type="AlphaFoldDB" id="A0A448ZB81"/>
<dbReference type="PRINTS" id="PR00119">
    <property type="entry name" value="CATATPASE"/>
</dbReference>
<dbReference type="EMBL" id="CAACVS010000213">
    <property type="protein sequence ID" value="VEU39248.1"/>
    <property type="molecule type" value="Genomic_DNA"/>
</dbReference>
<dbReference type="OrthoDB" id="71458at2759"/>
<dbReference type="SUPFAM" id="SSF56784">
    <property type="entry name" value="HAD-like"/>
    <property type="match status" value="1"/>
</dbReference>
<evidence type="ECO:0000313" key="5">
    <source>
        <dbReference type="EMBL" id="VEU39248.1"/>
    </source>
</evidence>
<dbReference type="InterPro" id="IPR001757">
    <property type="entry name" value="P_typ_ATPase"/>
</dbReference>